<evidence type="ECO:0000256" key="4">
    <source>
        <dbReference type="ARBA" id="ARBA00014657"/>
    </source>
</evidence>
<dbReference type="GO" id="GO:0005829">
    <property type="term" value="C:cytosol"/>
    <property type="evidence" value="ECO:0007669"/>
    <property type="project" value="TreeGrafter"/>
</dbReference>
<dbReference type="Pfam" id="PF00109">
    <property type="entry name" value="ketoacyl-synt"/>
    <property type="match status" value="1"/>
</dbReference>
<dbReference type="NCBIfam" id="TIGR03150">
    <property type="entry name" value="fabF"/>
    <property type="match status" value="1"/>
</dbReference>
<keyword evidence="8" id="KW-0443">Lipid metabolism</keyword>
<evidence type="ECO:0000313" key="15">
    <source>
        <dbReference type="EMBL" id="SEH90470.1"/>
    </source>
</evidence>
<dbReference type="PATRIC" id="fig|1679444.3.peg.2526"/>
<keyword evidence="5 11" id="KW-0444">Lipid biosynthesis</keyword>
<dbReference type="AlphaFoldDB" id="A0A1C7PD30"/>
<dbReference type="PIRSF" id="PIRSF000447">
    <property type="entry name" value="KAS_II"/>
    <property type="match status" value="1"/>
</dbReference>
<dbReference type="InterPro" id="IPR020841">
    <property type="entry name" value="PKS_Beta-ketoAc_synthase_dom"/>
</dbReference>
<evidence type="ECO:0000256" key="13">
    <source>
        <dbReference type="RuleBase" id="RU003694"/>
    </source>
</evidence>
<proteinExistence type="inferred from homology"/>
<evidence type="ECO:0000256" key="12">
    <source>
        <dbReference type="PIRSR" id="PIRSR000447-1"/>
    </source>
</evidence>
<keyword evidence="16" id="KW-1185">Reference proteome</keyword>
<evidence type="ECO:0000256" key="9">
    <source>
        <dbReference type="ARBA" id="ARBA00023160"/>
    </source>
</evidence>
<dbReference type="PROSITE" id="PS00606">
    <property type="entry name" value="KS3_1"/>
    <property type="match status" value="1"/>
</dbReference>
<feature type="active site" description="For beta-ketoacyl synthase activity" evidence="12">
    <location>
        <position position="166"/>
    </location>
</feature>
<evidence type="ECO:0000313" key="16">
    <source>
        <dbReference type="Proteomes" id="UP000176204"/>
    </source>
</evidence>
<evidence type="ECO:0000256" key="10">
    <source>
        <dbReference type="ARBA" id="ARBA00023315"/>
    </source>
</evidence>
<evidence type="ECO:0000256" key="3">
    <source>
        <dbReference type="ARBA" id="ARBA00012356"/>
    </source>
</evidence>
<dbReference type="NCBIfam" id="NF005589">
    <property type="entry name" value="PRK07314.1"/>
    <property type="match status" value="1"/>
</dbReference>
<dbReference type="FunFam" id="3.40.47.10:FF:000009">
    <property type="entry name" value="3-oxoacyl-[acyl-carrier-protein] synthase 2"/>
    <property type="match status" value="1"/>
</dbReference>
<dbReference type="CDD" id="cd00834">
    <property type="entry name" value="KAS_I_II"/>
    <property type="match status" value="1"/>
</dbReference>
<dbReference type="STRING" id="1679444.PYTT_1586"/>
<comment type="catalytic activity">
    <reaction evidence="11">
        <text>(9Z)-hexadecenoyl-[ACP] + malonyl-[ACP] + H(+) = 3-oxo-(11Z)-octadecenoyl-[ACP] + holo-[ACP] + CO2</text>
        <dbReference type="Rhea" id="RHEA:55040"/>
        <dbReference type="Rhea" id="RHEA-COMP:9623"/>
        <dbReference type="Rhea" id="RHEA-COMP:9685"/>
        <dbReference type="Rhea" id="RHEA-COMP:10800"/>
        <dbReference type="Rhea" id="RHEA-COMP:14074"/>
        <dbReference type="ChEBI" id="CHEBI:15378"/>
        <dbReference type="ChEBI" id="CHEBI:16526"/>
        <dbReference type="ChEBI" id="CHEBI:64479"/>
        <dbReference type="ChEBI" id="CHEBI:78449"/>
        <dbReference type="ChEBI" id="CHEBI:83989"/>
        <dbReference type="ChEBI" id="CHEBI:138538"/>
        <dbReference type="EC" id="2.3.1.179"/>
    </reaction>
</comment>
<dbReference type="InterPro" id="IPR000794">
    <property type="entry name" value="Beta-ketoacyl_synthase"/>
</dbReference>
<gene>
    <name evidence="15" type="ORF">PYTT_1586</name>
</gene>
<dbReference type="EC" id="2.3.1.179" evidence="3 11"/>
<evidence type="ECO:0000256" key="8">
    <source>
        <dbReference type="ARBA" id="ARBA00023098"/>
    </source>
</evidence>
<dbReference type="SUPFAM" id="SSF53901">
    <property type="entry name" value="Thiolase-like"/>
    <property type="match status" value="2"/>
</dbReference>
<dbReference type="EMBL" id="LT629973">
    <property type="protein sequence ID" value="SEH90470.1"/>
    <property type="molecule type" value="Genomic_DNA"/>
</dbReference>
<dbReference type="PANTHER" id="PTHR11712">
    <property type="entry name" value="POLYKETIDE SYNTHASE-RELATED"/>
    <property type="match status" value="1"/>
</dbReference>
<organism evidence="15 16">
    <name type="scientific">Akkermansia glycaniphila</name>
    <dbReference type="NCBI Taxonomy" id="1679444"/>
    <lineage>
        <taxon>Bacteria</taxon>
        <taxon>Pseudomonadati</taxon>
        <taxon>Verrucomicrobiota</taxon>
        <taxon>Verrucomicrobiia</taxon>
        <taxon>Verrucomicrobiales</taxon>
        <taxon>Akkermansiaceae</taxon>
        <taxon>Akkermansia</taxon>
    </lineage>
</organism>
<dbReference type="Pfam" id="PF02801">
    <property type="entry name" value="Ketoacyl-synt_C"/>
    <property type="match status" value="1"/>
</dbReference>
<dbReference type="InterPro" id="IPR017568">
    <property type="entry name" value="3-oxoacyl-ACP_synth-2"/>
</dbReference>
<dbReference type="OrthoDB" id="9808669at2"/>
<sequence length="417" mass="44345">MNDRRIVITGIGVLSPLGNDLQSTWEAMKAGRSGIAPITLMDTTDYPVKFAGEVKDFDPTPYFKKNPRDARRVDRFEAFALAGAAMAMEDAKLDLDAEDKTRIGVMIGSGIGGLGIHSEEAEKLFKGGPRRVSPFLIPYMITNMGAGLVSIEYGLGGPNMSISTACATSNHSIGEAWRIMKFGDADVMICGGAEATILPIGLAGFANMKALSTRNDEPERASRPYDVDRDGFVMGEGCGIVVLETLEHAQARGARIYAEIVGYGLSADAYHLTSPLPEGEGASRCMQMALDHAGMKPEDVDYINTHGTSTQLGDVCETKAIKRTFGDYAKNGLAVSSTKSMTGHLLGAAGGIELAACIMAIQDGVIPPTINVDNQDPECDLDVVPNVAREARVDVALSNSFGFGGHNSSIIVKRFEA</sequence>
<evidence type="ECO:0000259" key="14">
    <source>
        <dbReference type="PROSITE" id="PS52004"/>
    </source>
</evidence>
<evidence type="ECO:0000256" key="7">
    <source>
        <dbReference type="ARBA" id="ARBA00022832"/>
    </source>
</evidence>
<dbReference type="SMART" id="SM00825">
    <property type="entry name" value="PKS_KS"/>
    <property type="match status" value="1"/>
</dbReference>
<keyword evidence="6 11" id="KW-0808">Transferase</keyword>
<dbReference type="Gene3D" id="3.40.47.10">
    <property type="match status" value="1"/>
</dbReference>
<reference evidence="16" key="1">
    <citation type="submission" date="2016-09" db="EMBL/GenBank/DDBJ databases">
        <authorList>
            <person name="Koehorst J."/>
        </authorList>
    </citation>
    <scope>NUCLEOTIDE SEQUENCE [LARGE SCALE GENOMIC DNA]</scope>
</reference>
<dbReference type="KEGG" id="agl:PYTT_1586"/>
<keyword evidence="7" id="KW-0276">Fatty acid metabolism</keyword>
<keyword evidence="10 11" id="KW-0012">Acyltransferase</keyword>
<dbReference type="GO" id="GO:0006633">
    <property type="term" value="P:fatty acid biosynthetic process"/>
    <property type="evidence" value="ECO:0007669"/>
    <property type="project" value="UniProtKB-UniRule"/>
</dbReference>
<dbReference type="InterPro" id="IPR014031">
    <property type="entry name" value="Ketoacyl_synth_C"/>
</dbReference>
<dbReference type="InterPro" id="IPR014030">
    <property type="entry name" value="Ketoacyl_synth_N"/>
</dbReference>
<comment type="pathway">
    <text evidence="1 11">Lipid metabolism; fatty acid biosynthesis.</text>
</comment>
<feature type="domain" description="Ketosynthase family 3 (KS3)" evidence="14">
    <location>
        <begin position="3"/>
        <end position="414"/>
    </location>
</feature>
<dbReference type="RefSeq" id="WP_067774456.1">
    <property type="nucleotide sequence ID" value="NZ_LIGX01000018.1"/>
</dbReference>
<evidence type="ECO:0000256" key="1">
    <source>
        <dbReference type="ARBA" id="ARBA00005194"/>
    </source>
</evidence>
<evidence type="ECO:0000256" key="11">
    <source>
        <dbReference type="PIRNR" id="PIRNR000447"/>
    </source>
</evidence>
<name>A0A1C7PD30_9BACT</name>
<dbReference type="Proteomes" id="UP000176204">
    <property type="component" value="Chromosome I"/>
</dbReference>
<dbReference type="InterPro" id="IPR018201">
    <property type="entry name" value="Ketoacyl_synth_AS"/>
</dbReference>
<dbReference type="InterPro" id="IPR016039">
    <property type="entry name" value="Thiolase-like"/>
</dbReference>
<keyword evidence="9 11" id="KW-0275">Fatty acid biosynthesis</keyword>
<comment type="catalytic activity">
    <reaction evidence="11">
        <text>a fatty acyl-[ACP] + malonyl-[ACP] + H(+) = a 3-oxoacyl-[ACP] + holo-[ACP] + CO2</text>
        <dbReference type="Rhea" id="RHEA:22836"/>
        <dbReference type="Rhea" id="RHEA-COMP:9623"/>
        <dbReference type="Rhea" id="RHEA-COMP:9685"/>
        <dbReference type="Rhea" id="RHEA-COMP:9916"/>
        <dbReference type="Rhea" id="RHEA-COMP:14125"/>
        <dbReference type="ChEBI" id="CHEBI:15378"/>
        <dbReference type="ChEBI" id="CHEBI:16526"/>
        <dbReference type="ChEBI" id="CHEBI:64479"/>
        <dbReference type="ChEBI" id="CHEBI:78449"/>
        <dbReference type="ChEBI" id="CHEBI:78776"/>
        <dbReference type="ChEBI" id="CHEBI:138651"/>
    </reaction>
</comment>
<dbReference type="PROSITE" id="PS52004">
    <property type="entry name" value="KS3_2"/>
    <property type="match status" value="1"/>
</dbReference>
<comment type="similarity">
    <text evidence="2 11 13">Belongs to the thiolase-like superfamily. Beta-ketoacyl-ACP synthases family.</text>
</comment>
<accession>A0A1C7PD30</accession>
<evidence type="ECO:0000256" key="2">
    <source>
        <dbReference type="ARBA" id="ARBA00008467"/>
    </source>
</evidence>
<dbReference type="GO" id="GO:0004315">
    <property type="term" value="F:3-oxoacyl-[acyl-carrier-protein] synthase activity"/>
    <property type="evidence" value="ECO:0007669"/>
    <property type="project" value="UniProtKB-UniRule"/>
</dbReference>
<comment type="function">
    <text evidence="11">Involved in the type II fatty acid elongation cycle. Catalyzes the elongation of a wide range of acyl-ACP by the addition of two carbons from malonyl-ACP to an acyl acceptor. Can efficiently catalyze the conversion of palmitoleoyl-ACP (cis-hexadec-9-enoyl-ACP) to cis-vaccenoyl-ACP (cis-octadec-11-enoyl-ACP), an essential step in the thermal regulation of fatty acid composition.</text>
</comment>
<dbReference type="PANTHER" id="PTHR11712:SF336">
    <property type="entry name" value="3-OXOACYL-[ACYL-CARRIER-PROTEIN] SYNTHASE, MITOCHONDRIAL"/>
    <property type="match status" value="1"/>
</dbReference>
<protein>
    <recommendedName>
        <fullName evidence="4 11">3-oxoacyl-[acyl-carrier-protein] synthase 2</fullName>
        <ecNumber evidence="3 11">2.3.1.179</ecNumber>
    </recommendedName>
</protein>
<evidence type="ECO:0000256" key="6">
    <source>
        <dbReference type="ARBA" id="ARBA00022679"/>
    </source>
</evidence>
<evidence type="ECO:0000256" key="5">
    <source>
        <dbReference type="ARBA" id="ARBA00022516"/>
    </source>
</evidence>
<dbReference type="NCBIfam" id="NF004970">
    <property type="entry name" value="PRK06333.1"/>
    <property type="match status" value="1"/>
</dbReference>
<dbReference type="UniPathway" id="UPA00094"/>